<name>A0A8B4S4B3_COMTE</name>
<comment type="subcellular location">
    <subcellularLocation>
        <location evidence="1">Cell outer membrane</location>
    </subcellularLocation>
</comment>
<dbReference type="InterPro" id="IPR013686">
    <property type="entry name" value="Polypept-transport_assoc_ShlB"/>
</dbReference>
<keyword evidence="13" id="KW-1185">Reference proteome</keyword>
<accession>A0A8B4S4B3</accession>
<keyword evidence="5" id="KW-0812">Transmembrane</keyword>
<sequence length="608" mass="64990">MRLQIPVAFQALTLATCQTAVPSSFTRSSSAGLLGLLCLGWLSPVLSQPVSIPDAGSLQRETERSLQAPGAIPQLRAKPAQEQAADPDAPRVTVQRFVIEGAQLLPEPALQALLADLQGHALSMQELEQAVSRIERAYRDAGWYARVWPPPQDVTQGVVHIQVLEGRFGQASVQPAASSAGAPLRADAQRVLRTVTAGLQAGQPLSAVKLERGLLLANDLPGMEATAVLQAGQATGSSDLAIEVADQPLLTGDMALSNYGLRTTGKGQLSGGLAVNNLSGRGDQLSLRMLGSAHLGSVQARYSLPLGYDGLRLAVWSSAMDYKLAGSYSSLDAKGQAYSAGMGLSYPLLRQQARNLQLHVGLQHRRYDDDMLDTAVRRQRNEVLNLGLSGDLSDSLGGGGINWGSVQLLHGRLRMQASTGEVTQDAAGPNTRDDYTKLAWQANRLQNLAGWLGQGWQLQASASGQWAHQNLGSAERMSLGGPDQIRAYPVNEAMGDQGLLLKLQLQRELGSALGGGWQAQLFYDWGQIRQHKKPWQGWDGGSGMANSYHLAGWGLGLRWSGQGDWRGWQVQASVATPVGNNPAASQGRNSDGSSQRSSRGWLVLSRSF</sequence>
<dbReference type="PANTHER" id="PTHR34597:SF1">
    <property type="entry name" value="HEME_HEMOPEXIN TRANSPORTER PROTEIN HUXB"/>
    <property type="match status" value="1"/>
</dbReference>
<gene>
    <name evidence="12" type="primary">hxuB_1</name>
    <name evidence="12" type="ORF">NCTC10698_02267</name>
</gene>
<keyword evidence="4" id="KW-1134">Transmembrane beta strand</keyword>
<evidence type="ECO:0000256" key="2">
    <source>
        <dbReference type="ARBA" id="ARBA00009055"/>
    </source>
</evidence>
<feature type="coiled-coil region" evidence="9">
    <location>
        <begin position="110"/>
        <end position="137"/>
    </location>
</feature>
<keyword evidence="3" id="KW-0813">Transport</keyword>
<dbReference type="Pfam" id="PF03865">
    <property type="entry name" value="ShlB"/>
    <property type="match status" value="1"/>
</dbReference>
<evidence type="ECO:0000256" key="3">
    <source>
        <dbReference type="ARBA" id="ARBA00022448"/>
    </source>
</evidence>
<dbReference type="Gene3D" id="2.40.160.50">
    <property type="entry name" value="membrane protein fhac: a member of the omp85/tpsb transporter family"/>
    <property type="match status" value="1"/>
</dbReference>
<evidence type="ECO:0000313" key="13">
    <source>
        <dbReference type="Proteomes" id="UP000255070"/>
    </source>
</evidence>
<keyword evidence="7" id="KW-0472">Membrane</keyword>
<evidence type="ECO:0000313" key="12">
    <source>
        <dbReference type="EMBL" id="SUY77368.1"/>
    </source>
</evidence>
<dbReference type="Gene3D" id="3.10.20.310">
    <property type="entry name" value="membrane protein fhac"/>
    <property type="match status" value="1"/>
</dbReference>
<evidence type="ECO:0000259" key="11">
    <source>
        <dbReference type="PROSITE" id="PS51779"/>
    </source>
</evidence>
<dbReference type="GO" id="GO:0008320">
    <property type="term" value="F:protein transmembrane transporter activity"/>
    <property type="evidence" value="ECO:0007669"/>
    <property type="project" value="TreeGrafter"/>
</dbReference>
<dbReference type="InterPro" id="IPR051544">
    <property type="entry name" value="TPS_OM_transporter"/>
</dbReference>
<dbReference type="PANTHER" id="PTHR34597">
    <property type="entry name" value="SLR1661 PROTEIN"/>
    <property type="match status" value="1"/>
</dbReference>
<evidence type="ECO:0000256" key="7">
    <source>
        <dbReference type="ARBA" id="ARBA00023136"/>
    </source>
</evidence>
<evidence type="ECO:0000256" key="6">
    <source>
        <dbReference type="ARBA" id="ARBA00022927"/>
    </source>
</evidence>
<reference evidence="12 13" key="1">
    <citation type="submission" date="2018-06" db="EMBL/GenBank/DDBJ databases">
        <authorList>
            <consortium name="Pathogen Informatics"/>
            <person name="Doyle S."/>
        </authorList>
    </citation>
    <scope>NUCLEOTIDE SEQUENCE [LARGE SCALE GENOMIC DNA]</scope>
    <source>
        <strain evidence="12 13">NCTC10698</strain>
    </source>
</reference>
<organism evidence="12 13">
    <name type="scientific">Comamonas testosteroni</name>
    <name type="common">Pseudomonas testosteroni</name>
    <dbReference type="NCBI Taxonomy" id="285"/>
    <lineage>
        <taxon>Bacteria</taxon>
        <taxon>Pseudomonadati</taxon>
        <taxon>Pseudomonadota</taxon>
        <taxon>Betaproteobacteria</taxon>
        <taxon>Burkholderiales</taxon>
        <taxon>Comamonadaceae</taxon>
        <taxon>Comamonas</taxon>
    </lineage>
</organism>
<feature type="domain" description="POTRA" evidence="11">
    <location>
        <begin position="92"/>
        <end position="166"/>
    </location>
</feature>
<dbReference type="PROSITE" id="PS51779">
    <property type="entry name" value="POTRA"/>
    <property type="match status" value="1"/>
</dbReference>
<evidence type="ECO:0000256" key="4">
    <source>
        <dbReference type="ARBA" id="ARBA00022452"/>
    </source>
</evidence>
<evidence type="ECO:0000256" key="8">
    <source>
        <dbReference type="ARBA" id="ARBA00023237"/>
    </source>
</evidence>
<dbReference type="GO" id="GO:0046819">
    <property type="term" value="P:protein secretion by the type V secretion system"/>
    <property type="evidence" value="ECO:0007669"/>
    <property type="project" value="TreeGrafter"/>
</dbReference>
<evidence type="ECO:0000256" key="9">
    <source>
        <dbReference type="SAM" id="Coils"/>
    </source>
</evidence>
<evidence type="ECO:0000256" key="5">
    <source>
        <dbReference type="ARBA" id="ARBA00022692"/>
    </source>
</evidence>
<keyword evidence="8" id="KW-0998">Cell outer membrane</keyword>
<comment type="similarity">
    <text evidence="2">Belongs to the TPS (TC 1.B.20) family.</text>
</comment>
<dbReference type="Pfam" id="PF08479">
    <property type="entry name" value="POTRA_2"/>
    <property type="match status" value="1"/>
</dbReference>
<evidence type="ECO:0000256" key="1">
    <source>
        <dbReference type="ARBA" id="ARBA00004442"/>
    </source>
</evidence>
<dbReference type="EMBL" id="UFXL01000001">
    <property type="protein sequence ID" value="SUY77368.1"/>
    <property type="molecule type" value="Genomic_DNA"/>
</dbReference>
<comment type="caution">
    <text evidence="12">The sequence shown here is derived from an EMBL/GenBank/DDBJ whole genome shotgun (WGS) entry which is preliminary data.</text>
</comment>
<dbReference type="Proteomes" id="UP000255070">
    <property type="component" value="Unassembled WGS sequence"/>
</dbReference>
<dbReference type="AlphaFoldDB" id="A0A8B4S4B3"/>
<feature type="compositionally biased region" description="Polar residues" evidence="10">
    <location>
        <begin position="577"/>
        <end position="598"/>
    </location>
</feature>
<keyword evidence="6" id="KW-0653">Protein transport</keyword>
<evidence type="ECO:0000256" key="10">
    <source>
        <dbReference type="SAM" id="MobiDB-lite"/>
    </source>
</evidence>
<feature type="region of interest" description="Disordered" evidence="10">
    <location>
        <begin position="577"/>
        <end position="608"/>
    </location>
</feature>
<dbReference type="GO" id="GO:0009279">
    <property type="term" value="C:cell outer membrane"/>
    <property type="evidence" value="ECO:0007669"/>
    <property type="project" value="UniProtKB-SubCell"/>
</dbReference>
<keyword evidence="9" id="KW-0175">Coiled coil</keyword>
<dbReference type="InterPro" id="IPR005565">
    <property type="entry name" value="Hemolysn_activator_HlyB_C"/>
</dbReference>
<proteinExistence type="inferred from homology"/>
<protein>
    <submittedName>
        <fullName evidence="12">Heme/hemopexin transporter protein huxB</fullName>
    </submittedName>
</protein>
<dbReference type="GO" id="GO:0098046">
    <property type="term" value="C:type V protein secretion system complex"/>
    <property type="evidence" value="ECO:0007669"/>
    <property type="project" value="TreeGrafter"/>
</dbReference>
<dbReference type="InterPro" id="IPR034746">
    <property type="entry name" value="POTRA"/>
</dbReference>
<dbReference type="RefSeq" id="WP_003080398.1">
    <property type="nucleotide sequence ID" value="NZ_BBJZ01000009.1"/>
</dbReference>
<dbReference type="GeneID" id="63999618"/>